<keyword evidence="6 17" id="KW-0812">Transmembrane</keyword>
<dbReference type="InterPro" id="IPR003824">
    <property type="entry name" value="UppP"/>
</dbReference>
<feature type="transmembrane region" description="Helical" evidence="17">
    <location>
        <begin position="189"/>
        <end position="209"/>
    </location>
</feature>
<keyword evidence="12 17" id="KW-0046">Antibiotic resistance</keyword>
<evidence type="ECO:0000256" key="15">
    <source>
        <dbReference type="ARBA" id="ARBA00032932"/>
    </source>
</evidence>
<dbReference type="GO" id="GO:0071555">
    <property type="term" value="P:cell wall organization"/>
    <property type="evidence" value="ECO:0007669"/>
    <property type="project" value="UniProtKB-KW"/>
</dbReference>
<dbReference type="STRING" id="79883.GCA_001636495_03793"/>
<feature type="transmembrane region" description="Helical" evidence="17">
    <location>
        <begin position="44"/>
        <end position="63"/>
    </location>
</feature>
<protein>
    <recommendedName>
        <fullName evidence="4 17">Undecaprenyl-diphosphatase</fullName>
        <ecNumber evidence="3 17">3.6.1.27</ecNumber>
    </recommendedName>
    <alternativeName>
        <fullName evidence="15 17">Bacitracin resistance protein</fullName>
    </alternativeName>
    <alternativeName>
        <fullName evidence="14 17">Undecaprenyl pyrophosphate phosphatase</fullName>
    </alternativeName>
</protein>
<dbReference type="GO" id="GO:0009252">
    <property type="term" value="P:peptidoglycan biosynthetic process"/>
    <property type="evidence" value="ECO:0007669"/>
    <property type="project" value="UniProtKB-KW"/>
</dbReference>
<name>A0A5D4SQE1_9BACI</name>
<evidence type="ECO:0000313" key="18">
    <source>
        <dbReference type="EMBL" id="TYS64564.1"/>
    </source>
</evidence>
<keyword evidence="7 17" id="KW-0378">Hydrolase</keyword>
<keyword evidence="10 17" id="KW-1133">Transmembrane helix</keyword>
<comment type="subcellular location">
    <subcellularLocation>
        <location evidence="1 17">Cell membrane</location>
        <topology evidence="1 17">Multi-pass membrane protein</topology>
    </subcellularLocation>
</comment>
<gene>
    <name evidence="17" type="primary">uppP</name>
    <name evidence="18" type="ORF">FZC76_18570</name>
</gene>
<comment type="miscellaneous">
    <text evidence="17">Bacitracin is thought to be involved in the inhibition of peptidoglycan synthesis by sequestering undecaprenyl diphosphate, thereby reducing the pool of lipid carrier available.</text>
</comment>
<evidence type="ECO:0000256" key="6">
    <source>
        <dbReference type="ARBA" id="ARBA00022692"/>
    </source>
</evidence>
<accession>A0A5D4SQE1</accession>
<evidence type="ECO:0000256" key="8">
    <source>
        <dbReference type="ARBA" id="ARBA00022960"/>
    </source>
</evidence>
<evidence type="ECO:0000256" key="14">
    <source>
        <dbReference type="ARBA" id="ARBA00032707"/>
    </source>
</evidence>
<comment type="caution">
    <text evidence="18">The sequence shown here is derived from an EMBL/GenBank/DDBJ whole genome shotgun (WGS) entry which is preliminary data.</text>
</comment>
<dbReference type="GO" id="GO:0005886">
    <property type="term" value="C:plasma membrane"/>
    <property type="evidence" value="ECO:0007669"/>
    <property type="project" value="UniProtKB-SubCell"/>
</dbReference>
<dbReference type="EC" id="3.6.1.27" evidence="3 17"/>
<organism evidence="18 19">
    <name type="scientific">Sutcliffiella horikoshii</name>
    <dbReference type="NCBI Taxonomy" id="79883"/>
    <lineage>
        <taxon>Bacteria</taxon>
        <taxon>Bacillati</taxon>
        <taxon>Bacillota</taxon>
        <taxon>Bacilli</taxon>
        <taxon>Bacillales</taxon>
        <taxon>Bacillaceae</taxon>
        <taxon>Sutcliffiella</taxon>
    </lineage>
</organism>
<evidence type="ECO:0000256" key="13">
    <source>
        <dbReference type="ARBA" id="ARBA00023316"/>
    </source>
</evidence>
<comment type="similarity">
    <text evidence="2 17">Belongs to the UppP family.</text>
</comment>
<evidence type="ECO:0000256" key="16">
    <source>
        <dbReference type="ARBA" id="ARBA00047594"/>
    </source>
</evidence>
<evidence type="ECO:0000256" key="1">
    <source>
        <dbReference type="ARBA" id="ARBA00004651"/>
    </source>
</evidence>
<keyword evidence="8 17" id="KW-0133">Cell shape</keyword>
<evidence type="ECO:0000313" key="19">
    <source>
        <dbReference type="Proteomes" id="UP000322524"/>
    </source>
</evidence>
<dbReference type="PANTHER" id="PTHR30622:SF2">
    <property type="entry name" value="UNDECAPRENYL-DIPHOSPHATASE"/>
    <property type="match status" value="1"/>
</dbReference>
<dbReference type="HAMAP" id="MF_01006">
    <property type="entry name" value="Undec_diphosphatase"/>
    <property type="match status" value="1"/>
</dbReference>
<evidence type="ECO:0000256" key="10">
    <source>
        <dbReference type="ARBA" id="ARBA00022989"/>
    </source>
</evidence>
<comment type="catalytic activity">
    <reaction evidence="16 17">
        <text>di-trans,octa-cis-undecaprenyl diphosphate + H2O = di-trans,octa-cis-undecaprenyl phosphate + phosphate + H(+)</text>
        <dbReference type="Rhea" id="RHEA:28094"/>
        <dbReference type="ChEBI" id="CHEBI:15377"/>
        <dbReference type="ChEBI" id="CHEBI:15378"/>
        <dbReference type="ChEBI" id="CHEBI:43474"/>
        <dbReference type="ChEBI" id="CHEBI:58405"/>
        <dbReference type="ChEBI" id="CHEBI:60392"/>
        <dbReference type="EC" id="3.6.1.27"/>
    </reaction>
</comment>
<feature type="transmembrane region" description="Helical" evidence="17">
    <location>
        <begin position="252"/>
        <end position="269"/>
    </location>
</feature>
<dbReference type="GO" id="GO:0008360">
    <property type="term" value="P:regulation of cell shape"/>
    <property type="evidence" value="ECO:0007669"/>
    <property type="project" value="UniProtKB-KW"/>
</dbReference>
<sequence length="270" mass="29605">MEEFLVLLKYIFLGIFQGITEPIPVSSSGHVMILQNLMGMELEGLTFEIVVNAASLIAILIIYRESIARLFFGALRFVAKKDKEDKADFMFVIYLIIATIPAGVIGVVFGDVISDALENIKVIGITLILTGIALWLIRNLRGRKNDAELSFKDATIVGFAQAVALIPGISRSGATIVAAMARGMKQETALKFSFLLFIPVSVGSILLAIKDILGMDNVNEILLPYSLAFIASLIASYFSLKWFMGIMARGNLIYFSIYCFIVGTLVVLFL</sequence>
<evidence type="ECO:0000256" key="9">
    <source>
        <dbReference type="ARBA" id="ARBA00022984"/>
    </source>
</evidence>
<feature type="transmembrane region" description="Helical" evidence="17">
    <location>
        <begin position="89"/>
        <end position="113"/>
    </location>
</feature>
<evidence type="ECO:0000256" key="4">
    <source>
        <dbReference type="ARBA" id="ARBA00021581"/>
    </source>
</evidence>
<comment type="function">
    <text evidence="17">Catalyzes the dephosphorylation of undecaprenyl diphosphate (UPP). Confers resistance to bacitracin.</text>
</comment>
<keyword evidence="11 17" id="KW-0472">Membrane</keyword>
<evidence type="ECO:0000256" key="11">
    <source>
        <dbReference type="ARBA" id="ARBA00023136"/>
    </source>
</evidence>
<dbReference type="PANTHER" id="PTHR30622">
    <property type="entry name" value="UNDECAPRENYL-DIPHOSPHATASE"/>
    <property type="match status" value="1"/>
</dbReference>
<dbReference type="GO" id="GO:0046677">
    <property type="term" value="P:response to antibiotic"/>
    <property type="evidence" value="ECO:0007669"/>
    <property type="project" value="UniProtKB-UniRule"/>
</dbReference>
<feature type="transmembrane region" description="Helical" evidence="17">
    <location>
        <begin position="221"/>
        <end position="240"/>
    </location>
</feature>
<dbReference type="GO" id="GO:0050380">
    <property type="term" value="F:undecaprenyl-diphosphatase activity"/>
    <property type="evidence" value="ECO:0007669"/>
    <property type="project" value="UniProtKB-UniRule"/>
</dbReference>
<evidence type="ECO:0000256" key="3">
    <source>
        <dbReference type="ARBA" id="ARBA00012374"/>
    </source>
</evidence>
<keyword evidence="5 17" id="KW-1003">Cell membrane</keyword>
<dbReference type="AlphaFoldDB" id="A0A5D4SQE1"/>
<evidence type="ECO:0000256" key="12">
    <source>
        <dbReference type="ARBA" id="ARBA00023251"/>
    </source>
</evidence>
<dbReference type="OrthoDB" id="9808289at2"/>
<dbReference type="EMBL" id="VTEV01000008">
    <property type="protein sequence ID" value="TYS64564.1"/>
    <property type="molecule type" value="Genomic_DNA"/>
</dbReference>
<dbReference type="Pfam" id="PF02673">
    <property type="entry name" value="BacA"/>
    <property type="match status" value="1"/>
</dbReference>
<evidence type="ECO:0000256" key="5">
    <source>
        <dbReference type="ARBA" id="ARBA00022475"/>
    </source>
</evidence>
<feature type="transmembrane region" description="Helical" evidence="17">
    <location>
        <begin position="119"/>
        <end position="137"/>
    </location>
</feature>
<evidence type="ECO:0000256" key="17">
    <source>
        <dbReference type="HAMAP-Rule" id="MF_01006"/>
    </source>
</evidence>
<dbReference type="RefSeq" id="WP_148989668.1">
    <property type="nucleotide sequence ID" value="NZ_VTEV01000008.1"/>
</dbReference>
<dbReference type="Proteomes" id="UP000322524">
    <property type="component" value="Unassembled WGS sequence"/>
</dbReference>
<proteinExistence type="inferred from homology"/>
<evidence type="ECO:0000256" key="2">
    <source>
        <dbReference type="ARBA" id="ARBA00010621"/>
    </source>
</evidence>
<keyword evidence="9 17" id="KW-0573">Peptidoglycan synthesis</keyword>
<reference evidence="18 19" key="1">
    <citation type="submission" date="2019-08" db="EMBL/GenBank/DDBJ databases">
        <title>Bacillus genomes from the desert of Cuatro Cienegas, Coahuila.</title>
        <authorList>
            <person name="Olmedo-Alvarez G."/>
        </authorList>
    </citation>
    <scope>NUCLEOTIDE SEQUENCE [LARGE SCALE GENOMIC DNA]</scope>
    <source>
        <strain evidence="18 19">CH28_1T</strain>
    </source>
</reference>
<keyword evidence="13 17" id="KW-0961">Cell wall biogenesis/degradation</keyword>
<evidence type="ECO:0000256" key="7">
    <source>
        <dbReference type="ARBA" id="ARBA00022801"/>
    </source>
</evidence>